<evidence type="ECO:0000313" key="8">
    <source>
        <dbReference type="EMBL" id="KUJ10947.1"/>
    </source>
</evidence>
<feature type="non-terminal residue" evidence="8">
    <location>
        <position position="1"/>
    </location>
</feature>
<protein>
    <submittedName>
        <fullName evidence="8">Cytochrome P450</fullName>
    </submittedName>
</protein>
<dbReference type="InterPro" id="IPR036396">
    <property type="entry name" value="Cyt_P450_sf"/>
</dbReference>
<evidence type="ECO:0000256" key="2">
    <source>
        <dbReference type="ARBA" id="ARBA00010617"/>
    </source>
</evidence>
<keyword evidence="4 6" id="KW-0479">Metal-binding</keyword>
<dbReference type="KEGG" id="psco:LY89DRAFT_595595"/>
<dbReference type="PANTHER" id="PTHR24304">
    <property type="entry name" value="CYTOCHROME P450 FAMILY 7"/>
    <property type="match status" value="1"/>
</dbReference>
<dbReference type="SUPFAM" id="SSF48264">
    <property type="entry name" value="Cytochrome P450"/>
    <property type="match status" value="1"/>
</dbReference>
<evidence type="ECO:0000313" key="9">
    <source>
        <dbReference type="Proteomes" id="UP000070700"/>
    </source>
</evidence>
<evidence type="ECO:0000256" key="4">
    <source>
        <dbReference type="ARBA" id="ARBA00022723"/>
    </source>
</evidence>
<dbReference type="Pfam" id="PF00067">
    <property type="entry name" value="p450"/>
    <property type="match status" value="1"/>
</dbReference>
<dbReference type="GO" id="GO:0016705">
    <property type="term" value="F:oxidoreductase activity, acting on paired donors, with incorporation or reduction of molecular oxygen"/>
    <property type="evidence" value="ECO:0007669"/>
    <property type="project" value="InterPro"/>
</dbReference>
<dbReference type="InParanoid" id="A0A194WTK3"/>
<dbReference type="InterPro" id="IPR002403">
    <property type="entry name" value="Cyt_P450_E_grp-IV"/>
</dbReference>
<dbReference type="PANTHER" id="PTHR24304:SF2">
    <property type="entry name" value="24-HYDROXYCHOLESTEROL 7-ALPHA-HYDROXYLASE"/>
    <property type="match status" value="1"/>
</dbReference>
<feature type="binding site" description="axial binding residue" evidence="6">
    <location>
        <position position="373"/>
    </location>
    <ligand>
        <name>heme</name>
        <dbReference type="ChEBI" id="CHEBI:30413"/>
    </ligand>
    <ligandPart>
        <name>Fe</name>
        <dbReference type="ChEBI" id="CHEBI:18248"/>
    </ligandPart>
</feature>
<dbReference type="STRING" id="149040.A0A194WTK3"/>
<comment type="cofactor">
    <cofactor evidence="1 6">
        <name>heme</name>
        <dbReference type="ChEBI" id="CHEBI:30413"/>
    </cofactor>
</comment>
<dbReference type="GeneID" id="28819596"/>
<keyword evidence="7" id="KW-0503">Monooxygenase</keyword>
<keyword evidence="9" id="KW-1185">Reference proteome</keyword>
<proteinExistence type="inferred from homology"/>
<dbReference type="GO" id="GO:0020037">
    <property type="term" value="F:heme binding"/>
    <property type="evidence" value="ECO:0007669"/>
    <property type="project" value="InterPro"/>
</dbReference>
<dbReference type="PROSITE" id="PS00086">
    <property type="entry name" value="CYTOCHROME_P450"/>
    <property type="match status" value="1"/>
</dbReference>
<evidence type="ECO:0000256" key="1">
    <source>
        <dbReference type="ARBA" id="ARBA00001971"/>
    </source>
</evidence>
<dbReference type="InterPro" id="IPR001128">
    <property type="entry name" value="Cyt_P450"/>
</dbReference>
<evidence type="ECO:0000256" key="5">
    <source>
        <dbReference type="ARBA" id="ARBA00023004"/>
    </source>
</evidence>
<dbReference type="GO" id="GO:0005506">
    <property type="term" value="F:iron ion binding"/>
    <property type="evidence" value="ECO:0007669"/>
    <property type="project" value="InterPro"/>
</dbReference>
<sequence length="438" mass="49795">DRTVFSITVMGAEIYVVTSPDDVLTVYKNTNTTVFDYNAQIKDILGIFGFTSRTMNLLFDEEKFGGKSWMDLCHEKFKLQMHPGEKLDELQANLLSNLDHSLTFNLLSGDMIQPGSTEKEKVVSLYAWCSEVLVDAATKAFYGKALYEVAPNLLPEFLIFDDEAWKLYSKYPEFAAKKMFRYKAKVQSAFERYVDLPKEQRQDASWLIKNIEESLVELDVTETSQLAPNLFLLHRLLNTNAYKQCFWCLAYLLHDQQLLQAVKAEIQPAFQADGQLNLDYLLDNGPLINSLYEENLRLCNAPIGARQVMSKFALGGKVLKTGNMLLMPYRQLHFNEQVFGTNATEFDAKRFLKDKNLLRSTSYRPFGGGSTYCPGRFLAKREVLMFVALVLFRFDISLVGKDGEKAKFPRMDVTIPLGGVMGPVVGDDIIMEVRPVKS</sequence>
<evidence type="ECO:0000256" key="6">
    <source>
        <dbReference type="PIRSR" id="PIRSR602403-1"/>
    </source>
</evidence>
<dbReference type="Gene3D" id="1.10.630.10">
    <property type="entry name" value="Cytochrome P450"/>
    <property type="match status" value="1"/>
</dbReference>
<evidence type="ECO:0000256" key="7">
    <source>
        <dbReference type="RuleBase" id="RU000461"/>
    </source>
</evidence>
<dbReference type="EMBL" id="KQ947428">
    <property type="protein sequence ID" value="KUJ10947.1"/>
    <property type="molecule type" value="Genomic_DNA"/>
</dbReference>
<dbReference type="GO" id="GO:0008395">
    <property type="term" value="F:steroid hydroxylase activity"/>
    <property type="evidence" value="ECO:0007669"/>
    <property type="project" value="TreeGrafter"/>
</dbReference>
<reference evidence="8 9" key="1">
    <citation type="submission" date="2015-10" db="EMBL/GenBank/DDBJ databases">
        <title>Full genome of DAOMC 229536 Phialocephala scopiformis, a fungal endophyte of spruce producing the potent anti-insectan compound rugulosin.</title>
        <authorList>
            <consortium name="DOE Joint Genome Institute"/>
            <person name="Walker A.K."/>
            <person name="Frasz S.L."/>
            <person name="Seifert K.A."/>
            <person name="Miller J.D."/>
            <person name="Mondo S.J."/>
            <person name="Labutti K."/>
            <person name="Lipzen A."/>
            <person name="Dockter R."/>
            <person name="Kennedy M."/>
            <person name="Grigoriev I.V."/>
            <person name="Spatafora J.W."/>
        </authorList>
    </citation>
    <scope>NUCLEOTIDE SEQUENCE [LARGE SCALE GENOMIC DNA]</scope>
    <source>
        <strain evidence="8 9">CBS 120377</strain>
    </source>
</reference>
<keyword evidence="3 6" id="KW-0349">Heme</keyword>
<dbReference type="Proteomes" id="UP000070700">
    <property type="component" value="Unassembled WGS sequence"/>
</dbReference>
<organism evidence="8 9">
    <name type="scientific">Mollisia scopiformis</name>
    <name type="common">Conifer needle endophyte fungus</name>
    <name type="synonym">Phialocephala scopiformis</name>
    <dbReference type="NCBI Taxonomy" id="149040"/>
    <lineage>
        <taxon>Eukaryota</taxon>
        <taxon>Fungi</taxon>
        <taxon>Dikarya</taxon>
        <taxon>Ascomycota</taxon>
        <taxon>Pezizomycotina</taxon>
        <taxon>Leotiomycetes</taxon>
        <taxon>Helotiales</taxon>
        <taxon>Mollisiaceae</taxon>
        <taxon>Mollisia</taxon>
    </lineage>
</organism>
<dbReference type="RefSeq" id="XP_018065302.1">
    <property type="nucleotide sequence ID" value="XM_018209870.1"/>
</dbReference>
<name>A0A194WTK3_MOLSC</name>
<dbReference type="OrthoDB" id="1470350at2759"/>
<keyword evidence="5 6" id="KW-0408">Iron</keyword>
<dbReference type="InterPro" id="IPR017972">
    <property type="entry name" value="Cyt_P450_CS"/>
</dbReference>
<dbReference type="CDD" id="cd11040">
    <property type="entry name" value="CYP7_CYP8-like"/>
    <property type="match status" value="1"/>
</dbReference>
<dbReference type="PRINTS" id="PR00465">
    <property type="entry name" value="EP450IV"/>
</dbReference>
<accession>A0A194WTK3</accession>
<comment type="similarity">
    <text evidence="2 7">Belongs to the cytochrome P450 family.</text>
</comment>
<gene>
    <name evidence="8" type="ORF">LY89DRAFT_595595</name>
</gene>
<keyword evidence="7" id="KW-0560">Oxidoreductase</keyword>
<dbReference type="AlphaFoldDB" id="A0A194WTK3"/>
<evidence type="ECO:0000256" key="3">
    <source>
        <dbReference type="ARBA" id="ARBA00022617"/>
    </source>
</evidence>
<dbReference type="InterPro" id="IPR050529">
    <property type="entry name" value="CYP450_sterol_14alpha_dmase"/>
</dbReference>